<accession>A0A8S1XLQ7</accession>
<organism evidence="1 2">
    <name type="scientific">Paramecium octaurelia</name>
    <dbReference type="NCBI Taxonomy" id="43137"/>
    <lineage>
        <taxon>Eukaryota</taxon>
        <taxon>Sar</taxon>
        <taxon>Alveolata</taxon>
        <taxon>Ciliophora</taxon>
        <taxon>Intramacronucleata</taxon>
        <taxon>Oligohymenophorea</taxon>
        <taxon>Peniculida</taxon>
        <taxon>Parameciidae</taxon>
        <taxon>Paramecium</taxon>
    </lineage>
</organism>
<reference evidence="1" key="1">
    <citation type="submission" date="2021-01" db="EMBL/GenBank/DDBJ databases">
        <authorList>
            <consortium name="Genoscope - CEA"/>
            <person name="William W."/>
        </authorList>
    </citation>
    <scope>NUCLEOTIDE SEQUENCE</scope>
</reference>
<dbReference type="AlphaFoldDB" id="A0A8S1XLQ7"/>
<name>A0A8S1XLQ7_PAROT</name>
<gene>
    <name evidence="1" type="ORF">POCTA_138.1.T1250182</name>
</gene>
<keyword evidence="2" id="KW-1185">Reference proteome</keyword>
<evidence type="ECO:0000313" key="2">
    <source>
        <dbReference type="Proteomes" id="UP000683925"/>
    </source>
</evidence>
<dbReference type="EMBL" id="CAJJDP010000125">
    <property type="protein sequence ID" value="CAD8201864.1"/>
    <property type="molecule type" value="Genomic_DNA"/>
</dbReference>
<comment type="caution">
    <text evidence="1">The sequence shown here is derived from an EMBL/GenBank/DDBJ whole genome shotgun (WGS) entry which is preliminary data.</text>
</comment>
<protein>
    <submittedName>
        <fullName evidence="1">Uncharacterized protein</fullName>
    </submittedName>
</protein>
<proteinExistence type="predicted"/>
<dbReference type="Proteomes" id="UP000683925">
    <property type="component" value="Unassembled WGS sequence"/>
</dbReference>
<sequence length="41" mass="4885">MEEKNSHSYLQSQTQNLEFKREIKIGCLETKQIYIEPQGIE</sequence>
<evidence type="ECO:0000313" key="1">
    <source>
        <dbReference type="EMBL" id="CAD8201864.1"/>
    </source>
</evidence>